<organism evidence="2 3">
    <name type="scientific">Linum trigynum</name>
    <dbReference type="NCBI Taxonomy" id="586398"/>
    <lineage>
        <taxon>Eukaryota</taxon>
        <taxon>Viridiplantae</taxon>
        <taxon>Streptophyta</taxon>
        <taxon>Embryophyta</taxon>
        <taxon>Tracheophyta</taxon>
        <taxon>Spermatophyta</taxon>
        <taxon>Magnoliopsida</taxon>
        <taxon>eudicotyledons</taxon>
        <taxon>Gunneridae</taxon>
        <taxon>Pentapetalae</taxon>
        <taxon>rosids</taxon>
        <taxon>fabids</taxon>
        <taxon>Malpighiales</taxon>
        <taxon>Linaceae</taxon>
        <taxon>Linum</taxon>
    </lineage>
</organism>
<dbReference type="EMBL" id="OZ034817">
    <property type="protein sequence ID" value="CAL1382732.1"/>
    <property type="molecule type" value="Genomic_DNA"/>
</dbReference>
<gene>
    <name evidence="2" type="ORF">LTRI10_LOCUS24043</name>
</gene>
<feature type="region of interest" description="Disordered" evidence="1">
    <location>
        <begin position="1"/>
        <end position="74"/>
    </location>
</feature>
<dbReference type="AlphaFoldDB" id="A0AAV2EAG6"/>
<evidence type="ECO:0000256" key="1">
    <source>
        <dbReference type="SAM" id="MobiDB-lite"/>
    </source>
</evidence>
<proteinExistence type="predicted"/>
<evidence type="ECO:0000313" key="3">
    <source>
        <dbReference type="Proteomes" id="UP001497516"/>
    </source>
</evidence>
<evidence type="ECO:0000313" key="2">
    <source>
        <dbReference type="EMBL" id="CAL1382732.1"/>
    </source>
</evidence>
<keyword evidence="3" id="KW-1185">Reference proteome</keyword>
<protein>
    <submittedName>
        <fullName evidence="2">Uncharacterized protein</fullName>
    </submittedName>
</protein>
<sequence>MAVGEEQPAGSRRFASPRSLFTSKKLGGAGGWEEDEQPAERKMAASTNPGRLDKRRPPRQIPAASTSPARREEKDRCWALAAAGLRDGVGFCYVN</sequence>
<dbReference type="Proteomes" id="UP001497516">
    <property type="component" value="Chromosome 4"/>
</dbReference>
<reference evidence="2 3" key="1">
    <citation type="submission" date="2024-04" db="EMBL/GenBank/DDBJ databases">
        <authorList>
            <person name="Fracassetti M."/>
        </authorList>
    </citation>
    <scope>NUCLEOTIDE SEQUENCE [LARGE SCALE GENOMIC DNA]</scope>
</reference>
<accession>A0AAV2EAG6</accession>
<name>A0AAV2EAG6_9ROSI</name>